<dbReference type="InterPro" id="IPR000524">
    <property type="entry name" value="Tscrpt_reg_HTH_GntR"/>
</dbReference>
<dbReference type="Gene3D" id="1.20.120.530">
    <property type="entry name" value="GntR ligand-binding domain-like"/>
    <property type="match status" value="1"/>
</dbReference>
<dbReference type="EMBL" id="BMFJ01000002">
    <property type="protein sequence ID" value="GGE44499.1"/>
    <property type="molecule type" value="Genomic_DNA"/>
</dbReference>
<dbReference type="PROSITE" id="PS50949">
    <property type="entry name" value="HTH_GNTR"/>
    <property type="match status" value="1"/>
</dbReference>
<dbReference type="InterPro" id="IPR036390">
    <property type="entry name" value="WH_DNA-bd_sf"/>
</dbReference>
<feature type="domain" description="HTH gntR-type" evidence="4">
    <location>
        <begin position="1"/>
        <end position="62"/>
    </location>
</feature>
<sequence>MYDTLRDRICLLDYPPGTRLSEVELAAEFGTSRTPLRRVLARLEDEGLLTSRHGVGTIVTDLDMEEMARTYALREELADLVGRLDPVPPGAKDLADLDTFLSRGEALRRAPEARTFARLNMDFFAFGLRFTANAPLRDVSERLYYRTARIWLHRVPELDLSEEIAIFLSEMTESARALRAGDTRAAALIRRAHISMCRQRLLTGDGGLCPPALRASPQDT</sequence>
<gene>
    <name evidence="5" type="ORF">GCM10011360_34660</name>
</gene>
<comment type="caution">
    <text evidence="5">The sequence shown here is derived from an EMBL/GenBank/DDBJ whole genome shotgun (WGS) entry which is preliminary data.</text>
</comment>
<evidence type="ECO:0000259" key="4">
    <source>
        <dbReference type="PROSITE" id="PS50949"/>
    </source>
</evidence>
<evidence type="ECO:0000313" key="5">
    <source>
        <dbReference type="EMBL" id="GGE44499.1"/>
    </source>
</evidence>
<dbReference type="CDD" id="cd07377">
    <property type="entry name" value="WHTH_GntR"/>
    <property type="match status" value="1"/>
</dbReference>
<evidence type="ECO:0000256" key="3">
    <source>
        <dbReference type="ARBA" id="ARBA00023163"/>
    </source>
</evidence>
<protein>
    <submittedName>
        <fullName evidence="5">GntR family transcriptional regulator</fullName>
    </submittedName>
</protein>
<dbReference type="GO" id="GO:0003677">
    <property type="term" value="F:DNA binding"/>
    <property type="evidence" value="ECO:0007669"/>
    <property type="project" value="UniProtKB-KW"/>
</dbReference>
<evidence type="ECO:0000256" key="1">
    <source>
        <dbReference type="ARBA" id="ARBA00023015"/>
    </source>
</evidence>
<dbReference type="Gene3D" id="1.10.10.10">
    <property type="entry name" value="Winged helix-like DNA-binding domain superfamily/Winged helix DNA-binding domain"/>
    <property type="match status" value="1"/>
</dbReference>
<dbReference type="GO" id="GO:0003700">
    <property type="term" value="F:DNA-binding transcription factor activity"/>
    <property type="evidence" value="ECO:0007669"/>
    <property type="project" value="InterPro"/>
</dbReference>
<name>A0A917ADB3_9RHOB</name>
<dbReference type="InterPro" id="IPR036388">
    <property type="entry name" value="WH-like_DNA-bd_sf"/>
</dbReference>
<evidence type="ECO:0000256" key="2">
    <source>
        <dbReference type="ARBA" id="ARBA00023125"/>
    </source>
</evidence>
<reference evidence="6" key="1">
    <citation type="journal article" date="2019" name="Int. J. Syst. Evol. Microbiol.">
        <title>The Global Catalogue of Microorganisms (GCM) 10K type strain sequencing project: providing services to taxonomists for standard genome sequencing and annotation.</title>
        <authorList>
            <consortium name="The Broad Institute Genomics Platform"/>
            <consortium name="The Broad Institute Genome Sequencing Center for Infectious Disease"/>
            <person name="Wu L."/>
            <person name="Ma J."/>
        </authorList>
    </citation>
    <scope>NUCLEOTIDE SEQUENCE [LARGE SCALE GENOMIC DNA]</scope>
    <source>
        <strain evidence="6">CGMCC 1.12664</strain>
    </source>
</reference>
<dbReference type="PANTHER" id="PTHR43537">
    <property type="entry name" value="TRANSCRIPTIONAL REGULATOR, GNTR FAMILY"/>
    <property type="match status" value="1"/>
</dbReference>
<dbReference type="Pfam" id="PF07729">
    <property type="entry name" value="FCD"/>
    <property type="match status" value="1"/>
</dbReference>
<dbReference type="SUPFAM" id="SSF48008">
    <property type="entry name" value="GntR ligand-binding domain-like"/>
    <property type="match status" value="1"/>
</dbReference>
<dbReference type="Proteomes" id="UP000612855">
    <property type="component" value="Unassembled WGS sequence"/>
</dbReference>
<dbReference type="InterPro" id="IPR008920">
    <property type="entry name" value="TF_FadR/GntR_C"/>
</dbReference>
<dbReference type="PANTHER" id="PTHR43537:SF45">
    <property type="entry name" value="GNTR FAMILY REGULATORY PROTEIN"/>
    <property type="match status" value="1"/>
</dbReference>
<proteinExistence type="predicted"/>
<accession>A0A917ADB3</accession>
<dbReference type="InterPro" id="IPR011711">
    <property type="entry name" value="GntR_C"/>
</dbReference>
<dbReference type="SMART" id="SM00345">
    <property type="entry name" value="HTH_GNTR"/>
    <property type="match status" value="1"/>
</dbReference>
<evidence type="ECO:0000313" key="6">
    <source>
        <dbReference type="Proteomes" id="UP000612855"/>
    </source>
</evidence>
<dbReference type="SUPFAM" id="SSF46785">
    <property type="entry name" value="Winged helix' DNA-binding domain"/>
    <property type="match status" value="1"/>
</dbReference>
<dbReference type="Pfam" id="PF00392">
    <property type="entry name" value="GntR"/>
    <property type="match status" value="1"/>
</dbReference>
<keyword evidence="3" id="KW-0804">Transcription</keyword>
<keyword evidence="2" id="KW-0238">DNA-binding</keyword>
<dbReference type="PRINTS" id="PR00035">
    <property type="entry name" value="HTHGNTR"/>
</dbReference>
<dbReference type="RefSeq" id="WP_188479073.1">
    <property type="nucleotide sequence ID" value="NZ_BMFJ01000002.1"/>
</dbReference>
<keyword evidence="1" id="KW-0805">Transcription regulation</keyword>
<organism evidence="5 6">
    <name type="scientific">Primorskyibacter flagellatus</name>
    <dbReference type="NCBI Taxonomy" id="1387277"/>
    <lineage>
        <taxon>Bacteria</taxon>
        <taxon>Pseudomonadati</taxon>
        <taxon>Pseudomonadota</taxon>
        <taxon>Alphaproteobacteria</taxon>
        <taxon>Rhodobacterales</taxon>
        <taxon>Roseobacteraceae</taxon>
        <taxon>Primorskyibacter</taxon>
    </lineage>
</organism>
<keyword evidence="6" id="KW-1185">Reference proteome</keyword>
<dbReference type="AlphaFoldDB" id="A0A917ADB3"/>